<dbReference type="InterPro" id="IPR011701">
    <property type="entry name" value="MFS"/>
</dbReference>
<comment type="subcellular location">
    <subcellularLocation>
        <location evidence="1">Membrane</location>
        <topology evidence="1">Multi-pass membrane protein</topology>
    </subcellularLocation>
</comment>
<feature type="region of interest" description="Disordered" evidence="5">
    <location>
        <begin position="559"/>
        <end position="618"/>
    </location>
</feature>
<dbReference type="SUPFAM" id="SSF103473">
    <property type="entry name" value="MFS general substrate transporter"/>
    <property type="match status" value="1"/>
</dbReference>
<feature type="transmembrane region" description="Helical" evidence="6">
    <location>
        <begin position="148"/>
        <end position="166"/>
    </location>
</feature>
<dbReference type="EnsemblMetazoa" id="PPA12609.1">
    <property type="protein sequence ID" value="PPA12609.1"/>
    <property type="gene ID" value="WBGene00102163"/>
</dbReference>
<dbReference type="GO" id="GO:0016020">
    <property type="term" value="C:membrane"/>
    <property type="evidence" value="ECO:0000318"/>
    <property type="project" value="GO_Central"/>
</dbReference>
<feature type="transmembrane region" description="Helical" evidence="6">
    <location>
        <begin position="178"/>
        <end position="195"/>
    </location>
</feature>
<gene>
    <name evidence="7" type="primary">WBGene00102163</name>
</gene>
<dbReference type="AlphaFoldDB" id="A0A2A6CRJ7"/>
<evidence type="ECO:0000313" key="8">
    <source>
        <dbReference type="Proteomes" id="UP000005239"/>
    </source>
</evidence>
<evidence type="ECO:0000256" key="6">
    <source>
        <dbReference type="SAM" id="Phobius"/>
    </source>
</evidence>
<reference evidence="8" key="1">
    <citation type="journal article" date="2008" name="Nat. Genet.">
        <title>The Pristionchus pacificus genome provides a unique perspective on nematode lifestyle and parasitism.</title>
        <authorList>
            <person name="Dieterich C."/>
            <person name="Clifton S.W."/>
            <person name="Schuster L.N."/>
            <person name="Chinwalla A."/>
            <person name="Delehaunty K."/>
            <person name="Dinkelacker I."/>
            <person name="Fulton L."/>
            <person name="Fulton R."/>
            <person name="Godfrey J."/>
            <person name="Minx P."/>
            <person name="Mitreva M."/>
            <person name="Roeseler W."/>
            <person name="Tian H."/>
            <person name="Witte H."/>
            <person name="Yang S.P."/>
            <person name="Wilson R.K."/>
            <person name="Sommer R.J."/>
        </authorList>
    </citation>
    <scope>NUCLEOTIDE SEQUENCE [LARGE SCALE GENOMIC DNA]</scope>
    <source>
        <strain evidence="8">PS312</strain>
    </source>
</reference>
<evidence type="ECO:0000256" key="5">
    <source>
        <dbReference type="SAM" id="MobiDB-lite"/>
    </source>
</evidence>
<dbReference type="PANTHER" id="PTHR23507:SF6">
    <property type="entry name" value="PROTON-COUPLED FOLATE TRANSPORTER"/>
    <property type="match status" value="1"/>
</dbReference>
<dbReference type="Gene3D" id="1.20.1250.20">
    <property type="entry name" value="MFS general substrate transporter like domains"/>
    <property type="match status" value="1"/>
</dbReference>
<protein>
    <submittedName>
        <fullName evidence="7">Membrane transporter</fullName>
    </submittedName>
</protein>
<feature type="transmembrane region" description="Helical" evidence="6">
    <location>
        <begin position="464"/>
        <end position="485"/>
    </location>
</feature>
<keyword evidence="8" id="KW-1185">Reference proteome</keyword>
<proteinExistence type="predicted"/>
<dbReference type="GO" id="GO:0055085">
    <property type="term" value="P:transmembrane transport"/>
    <property type="evidence" value="ECO:0000318"/>
    <property type="project" value="GO_Central"/>
</dbReference>
<feature type="transmembrane region" description="Helical" evidence="6">
    <location>
        <begin position="526"/>
        <end position="550"/>
    </location>
</feature>
<dbReference type="InterPro" id="IPR036259">
    <property type="entry name" value="MFS_trans_sf"/>
</dbReference>
<keyword evidence="3 6" id="KW-1133">Transmembrane helix</keyword>
<feature type="transmembrane region" description="Helical" evidence="6">
    <location>
        <begin position="287"/>
        <end position="310"/>
    </location>
</feature>
<dbReference type="GO" id="GO:0022857">
    <property type="term" value="F:transmembrane transporter activity"/>
    <property type="evidence" value="ECO:0000318"/>
    <property type="project" value="GO_Central"/>
</dbReference>
<sequence length="618" mass="68797">MHRPRSDPNLDPDCRLEAVTLESEISMSVVTDASRAANERNRRRRFFDRITGRRHRNDTGITDLTEIEETKKGCTSFNVEPALLLLSFGLGISMNSNPLFTYWARCIELAEQYHGPGANATAICSTLSDKNSSDFNDIVERDIASTRIYIQLAGTILSVLIAPIIGNWSDHHGRKKPLLFALCGMITCFMMQLIATITYESISIYDFAFGAEVVFALCGGPGAVFSSILAMITDDCRLTGLKPGSSEVPMRIAVASGVQSMGGMFGALIMGWFSVPAIESVEDHVGAYVKSAILSLFMVVAAFVYTVAFVRETHKPGKDLFEDESAGEERDYLVDSSLQHTEKTCGKVGKKAKELIEVLTERRPGYTRFCLNLSLMFVFVEFLVIDANLLFLYVKRQPFAWSDRMFSLLAFFRGFCMFLGMIGLPLLMKKTNFLGKDSILIGLGVFSGAISYFIISFASTNEEIVGSTILAFFGGAISPGYRSFLPRMVPKEQTARLLTWCSIIMAFCPIISSVVFNNMFNWSMDFWPGLAFFVGGAFQAFVTLGQMWVFAGQRLIEEEDDEEDSEERREEERRRLMGAEDERSVSNEAVGSSSPTESRTDDPPNGNTMVEERRPVIL</sequence>
<evidence type="ECO:0000313" key="7">
    <source>
        <dbReference type="EnsemblMetazoa" id="PPA12609.1"/>
    </source>
</evidence>
<dbReference type="Proteomes" id="UP000005239">
    <property type="component" value="Unassembled WGS sequence"/>
</dbReference>
<feature type="compositionally biased region" description="Polar residues" evidence="5">
    <location>
        <begin position="586"/>
        <end position="597"/>
    </location>
</feature>
<keyword evidence="4 6" id="KW-0472">Membrane</keyword>
<keyword evidence="2 6" id="KW-0812">Transmembrane</keyword>
<accession>A0A8R1YF43</accession>
<feature type="transmembrane region" description="Helical" evidence="6">
    <location>
        <begin position="439"/>
        <end position="458"/>
    </location>
</feature>
<feature type="transmembrane region" description="Helical" evidence="6">
    <location>
        <begin position="252"/>
        <end position="275"/>
    </location>
</feature>
<evidence type="ECO:0000256" key="4">
    <source>
        <dbReference type="ARBA" id="ARBA00023136"/>
    </source>
</evidence>
<dbReference type="PANTHER" id="PTHR23507">
    <property type="entry name" value="ZGC:174356"/>
    <property type="match status" value="1"/>
</dbReference>
<evidence type="ECO:0000256" key="2">
    <source>
        <dbReference type="ARBA" id="ARBA00022692"/>
    </source>
</evidence>
<accession>A0A2A6CRJ7</accession>
<feature type="transmembrane region" description="Helical" evidence="6">
    <location>
        <begin position="497"/>
        <end position="520"/>
    </location>
</feature>
<reference evidence="7" key="2">
    <citation type="submission" date="2022-06" db="UniProtKB">
        <authorList>
            <consortium name="EnsemblMetazoa"/>
        </authorList>
    </citation>
    <scope>IDENTIFICATION</scope>
    <source>
        <strain evidence="7">PS312</strain>
    </source>
</reference>
<feature type="transmembrane region" description="Helical" evidence="6">
    <location>
        <begin position="369"/>
        <end position="394"/>
    </location>
</feature>
<dbReference type="Pfam" id="PF07690">
    <property type="entry name" value="MFS_1"/>
    <property type="match status" value="1"/>
</dbReference>
<evidence type="ECO:0000256" key="3">
    <source>
        <dbReference type="ARBA" id="ARBA00022989"/>
    </source>
</evidence>
<feature type="transmembrane region" description="Helical" evidence="6">
    <location>
        <begin position="207"/>
        <end position="232"/>
    </location>
</feature>
<feature type="transmembrane region" description="Helical" evidence="6">
    <location>
        <begin position="406"/>
        <end position="427"/>
    </location>
</feature>
<feature type="compositionally biased region" description="Basic and acidic residues" evidence="5">
    <location>
        <begin position="566"/>
        <end position="585"/>
    </location>
</feature>
<dbReference type="OrthoDB" id="419734at2759"/>
<evidence type="ECO:0000256" key="1">
    <source>
        <dbReference type="ARBA" id="ARBA00004141"/>
    </source>
</evidence>
<name>A0A2A6CRJ7_PRIPA</name>
<organism evidence="7 8">
    <name type="scientific">Pristionchus pacificus</name>
    <name type="common">Parasitic nematode worm</name>
    <dbReference type="NCBI Taxonomy" id="54126"/>
    <lineage>
        <taxon>Eukaryota</taxon>
        <taxon>Metazoa</taxon>
        <taxon>Ecdysozoa</taxon>
        <taxon>Nematoda</taxon>
        <taxon>Chromadorea</taxon>
        <taxon>Rhabditida</taxon>
        <taxon>Rhabditina</taxon>
        <taxon>Diplogasteromorpha</taxon>
        <taxon>Diplogasteroidea</taxon>
        <taxon>Neodiplogasteridae</taxon>
        <taxon>Pristionchus</taxon>
    </lineage>
</organism>